<sequence>MDKARRLHSTLLPLLPTSHSRSQEGSQFFNGFGGIGGLCRYKVDFAQIADALDDVDDDEFILDNAGWSKVFHLSLSL</sequence>
<dbReference type="Gene3D" id="3.30.1330.30">
    <property type="match status" value="1"/>
</dbReference>
<dbReference type="SUPFAM" id="SSF55315">
    <property type="entry name" value="L30e-like"/>
    <property type="match status" value="1"/>
</dbReference>
<dbReference type="STRING" id="106004.A0A1Y2FYC0"/>
<organism evidence="1 2">
    <name type="scientific">Leucosporidium creatinivorum</name>
    <dbReference type="NCBI Taxonomy" id="106004"/>
    <lineage>
        <taxon>Eukaryota</taxon>
        <taxon>Fungi</taxon>
        <taxon>Dikarya</taxon>
        <taxon>Basidiomycota</taxon>
        <taxon>Pucciniomycotina</taxon>
        <taxon>Microbotryomycetes</taxon>
        <taxon>Leucosporidiales</taxon>
        <taxon>Leucosporidium</taxon>
    </lineage>
</organism>
<name>A0A1Y2FYC0_9BASI</name>
<evidence type="ECO:0000313" key="2">
    <source>
        <dbReference type="Proteomes" id="UP000193467"/>
    </source>
</evidence>
<dbReference type="AlphaFoldDB" id="A0A1Y2FYC0"/>
<protein>
    <submittedName>
        <fullName evidence="1">Uncharacterized protein</fullName>
    </submittedName>
</protein>
<dbReference type="Proteomes" id="UP000193467">
    <property type="component" value="Unassembled WGS sequence"/>
</dbReference>
<evidence type="ECO:0000313" key="1">
    <source>
        <dbReference type="EMBL" id="ORY89040.1"/>
    </source>
</evidence>
<dbReference type="InterPro" id="IPR029064">
    <property type="entry name" value="Ribosomal_eL30-like_sf"/>
</dbReference>
<comment type="caution">
    <text evidence="1">The sequence shown here is derived from an EMBL/GenBank/DDBJ whole genome shotgun (WGS) entry which is preliminary data.</text>
</comment>
<gene>
    <name evidence="1" type="ORF">BCR35DRAFT_329502</name>
</gene>
<proteinExistence type="predicted"/>
<dbReference type="InParanoid" id="A0A1Y2FYC0"/>
<dbReference type="EMBL" id="MCGR01000007">
    <property type="protein sequence ID" value="ORY89040.1"/>
    <property type="molecule type" value="Genomic_DNA"/>
</dbReference>
<accession>A0A1Y2FYC0</accession>
<keyword evidence="2" id="KW-1185">Reference proteome</keyword>
<reference evidence="1 2" key="1">
    <citation type="submission" date="2016-07" db="EMBL/GenBank/DDBJ databases">
        <title>Pervasive Adenine N6-methylation of Active Genes in Fungi.</title>
        <authorList>
            <consortium name="DOE Joint Genome Institute"/>
            <person name="Mondo S.J."/>
            <person name="Dannebaum R.O."/>
            <person name="Kuo R.C."/>
            <person name="Labutti K."/>
            <person name="Haridas S."/>
            <person name="Kuo A."/>
            <person name="Salamov A."/>
            <person name="Ahrendt S.R."/>
            <person name="Lipzen A."/>
            <person name="Sullivan W."/>
            <person name="Andreopoulos W.B."/>
            <person name="Clum A."/>
            <person name="Lindquist E."/>
            <person name="Daum C."/>
            <person name="Ramamoorthy G.K."/>
            <person name="Gryganskyi A."/>
            <person name="Culley D."/>
            <person name="Magnuson J.K."/>
            <person name="James T.Y."/>
            <person name="O'Malley M.A."/>
            <person name="Stajich J.E."/>
            <person name="Spatafora J.W."/>
            <person name="Visel A."/>
            <person name="Grigoriev I.V."/>
        </authorList>
    </citation>
    <scope>NUCLEOTIDE SEQUENCE [LARGE SCALE GENOMIC DNA]</scope>
    <source>
        <strain evidence="1 2">62-1032</strain>
    </source>
</reference>